<keyword evidence="3" id="KW-1185">Reference proteome</keyword>
<dbReference type="OrthoDB" id="10044727at2759"/>
<dbReference type="Proteomes" id="UP000646827">
    <property type="component" value="Unassembled WGS sequence"/>
</dbReference>
<proteinExistence type="predicted"/>
<evidence type="ECO:0000313" key="2">
    <source>
        <dbReference type="EMBL" id="KAG2221800.1"/>
    </source>
</evidence>
<organism evidence="2 3">
    <name type="scientific">Circinella minor</name>
    <dbReference type="NCBI Taxonomy" id="1195481"/>
    <lineage>
        <taxon>Eukaryota</taxon>
        <taxon>Fungi</taxon>
        <taxon>Fungi incertae sedis</taxon>
        <taxon>Mucoromycota</taxon>
        <taxon>Mucoromycotina</taxon>
        <taxon>Mucoromycetes</taxon>
        <taxon>Mucorales</taxon>
        <taxon>Lichtheimiaceae</taxon>
        <taxon>Circinella</taxon>
    </lineage>
</organism>
<dbReference type="EMBL" id="JAEPRB010000099">
    <property type="protein sequence ID" value="KAG2221800.1"/>
    <property type="molecule type" value="Genomic_DNA"/>
</dbReference>
<name>A0A8H7S347_9FUNG</name>
<comment type="caution">
    <text evidence="2">The sequence shown here is derived from an EMBL/GenBank/DDBJ whole genome shotgun (WGS) entry which is preliminary data.</text>
</comment>
<dbReference type="PANTHER" id="PTHR35871">
    <property type="entry name" value="EXPRESSED PROTEIN"/>
    <property type="match status" value="1"/>
</dbReference>
<dbReference type="AlphaFoldDB" id="A0A8H7S347"/>
<reference evidence="2 3" key="1">
    <citation type="submission" date="2020-12" db="EMBL/GenBank/DDBJ databases">
        <title>Metabolic potential, ecology and presence of endohyphal bacteria is reflected in genomic diversity of Mucoromycotina.</title>
        <authorList>
            <person name="Muszewska A."/>
            <person name="Okrasinska A."/>
            <person name="Steczkiewicz K."/>
            <person name="Drgas O."/>
            <person name="Orlowska M."/>
            <person name="Perlinska-Lenart U."/>
            <person name="Aleksandrzak-Piekarczyk T."/>
            <person name="Szatraj K."/>
            <person name="Zielenkiewicz U."/>
            <person name="Pilsyk S."/>
            <person name="Malc E."/>
            <person name="Mieczkowski P."/>
            <person name="Kruszewska J.S."/>
            <person name="Biernat P."/>
            <person name="Pawlowska J."/>
        </authorList>
    </citation>
    <scope>NUCLEOTIDE SEQUENCE [LARGE SCALE GENOMIC DNA]</scope>
    <source>
        <strain evidence="2 3">CBS 142.35</strain>
    </source>
</reference>
<protein>
    <submittedName>
        <fullName evidence="2">Uncharacterized protein</fullName>
    </submittedName>
</protein>
<gene>
    <name evidence="2" type="ORF">INT45_013296</name>
</gene>
<sequence length="450" mass="52193">MPNLNSGVEADYNLDEALNDWDELELTDELIDRTMQLPLLWKEEAESSIRGKRQEQEQEQEQHIESVTEEKNNTKAVDSILKTLSTDIQPALDRQSRFNKEDAFHICKMQASSKKAAIDIWITPSDNYRAKAIRYWAKEYVDCGYISKHQQGKHAKVVSLLSDESIKESIRSHFSKVKVEKRTLSDLLEHLNTVIIPEIIGVTGQVSHVTLWRYMKEWGYSYKRHSKQIYVDGHERKDVVSYRQSWAKRMMGYKRQMETYSGDNEEIVTPPSLHSGQKQIVMVTHDESTFYANDGKQQTRVAEGETVLRKKTPGQSIMVSEFQCACHGTMRQSPAWMSRTLFEAGGNREKWWTHEHMTHQLKEDAIPIFELLHPNSQALFIFDQSNNHNAYASNALRVVGMRKDSEFCGPANSDHCSNHKYRDGYYIDPKTGEMITQSMYTFVKQCIYEQ</sequence>
<feature type="region of interest" description="Disordered" evidence="1">
    <location>
        <begin position="48"/>
        <end position="72"/>
    </location>
</feature>
<dbReference type="PANTHER" id="PTHR35871:SF1">
    <property type="entry name" value="CXC1-LIKE CYSTEINE CLUSTER ASSOCIATED WITH KDZ TRANSPOSASES DOMAIN-CONTAINING PROTEIN"/>
    <property type="match status" value="1"/>
</dbReference>
<evidence type="ECO:0000313" key="3">
    <source>
        <dbReference type="Proteomes" id="UP000646827"/>
    </source>
</evidence>
<accession>A0A8H7S347</accession>
<evidence type="ECO:0000256" key="1">
    <source>
        <dbReference type="SAM" id="MobiDB-lite"/>
    </source>
</evidence>